<dbReference type="PANTHER" id="PTHR36203">
    <property type="entry name" value="ASCORBATE-SPECIFIC PTS SYSTEM EIIA COMPONENT"/>
    <property type="match status" value="1"/>
</dbReference>
<dbReference type="GO" id="GO:0009401">
    <property type="term" value="P:phosphoenolpyruvate-dependent sugar phosphotransferase system"/>
    <property type="evidence" value="ECO:0007669"/>
    <property type="project" value="UniProtKB-KW"/>
</dbReference>
<feature type="domain" description="PTS EIIA type-2" evidence="11">
    <location>
        <begin position="3"/>
        <end position="142"/>
    </location>
</feature>
<evidence type="ECO:0000256" key="5">
    <source>
        <dbReference type="ARBA" id="ARBA00022679"/>
    </source>
</evidence>
<organism evidence="12 13">
    <name type="scientific">Propionigenium maris DSM 9537</name>
    <dbReference type="NCBI Taxonomy" id="1123000"/>
    <lineage>
        <taxon>Bacteria</taxon>
        <taxon>Fusobacteriati</taxon>
        <taxon>Fusobacteriota</taxon>
        <taxon>Fusobacteriia</taxon>
        <taxon>Fusobacteriales</taxon>
        <taxon>Fusobacteriaceae</taxon>
        <taxon>Propionigenium</taxon>
    </lineage>
</organism>
<sequence>MLKRMLEENIQVIKEIESWEEAISCASKPLLEKKLIETKYVEAMIQNIRELGPYVVLMPGVAMPHSRPEHGVNETSMSLLKIDDGVSFSERKEDVKLVFILAAKDSTSHMDAIVGLTDLLECEDRVRMLTEAKNSDEIYSII</sequence>
<evidence type="ECO:0000256" key="2">
    <source>
        <dbReference type="ARBA" id="ARBA00022448"/>
    </source>
</evidence>
<keyword evidence="4" id="KW-0597">Phosphoprotein</keyword>
<dbReference type="AlphaFoldDB" id="A0A9W6GIM6"/>
<keyword evidence="3" id="KW-0963">Cytoplasm</keyword>
<dbReference type="PROSITE" id="PS51094">
    <property type="entry name" value="PTS_EIIA_TYPE_2"/>
    <property type="match status" value="1"/>
</dbReference>
<comment type="caution">
    <text evidence="12">The sequence shown here is derived from an EMBL/GenBank/DDBJ whole genome shotgun (WGS) entry which is preliminary data.</text>
</comment>
<protein>
    <recommendedName>
        <fullName evidence="9">Ascorbate-specific PTS system EIIA component</fullName>
    </recommendedName>
    <alternativeName>
        <fullName evidence="10">Ascorbate-specific phosphotransferase enzyme IIA component</fullName>
    </alternativeName>
</protein>
<evidence type="ECO:0000256" key="3">
    <source>
        <dbReference type="ARBA" id="ARBA00022490"/>
    </source>
</evidence>
<comment type="subcellular location">
    <subcellularLocation>
        <location evidence="1">Cytoplasm</location>
    </subcellularLocation>
</comment>
<keyword evidence="13" id="KW-1185">Reference proteome</keyword>
<dbReference type="EMBL" id="BSDY01000001">
    <property type="protein sequence ID" value="GLI54584.1"/>
    <property type="molecule type" value="Genomic_DNA"/>
</dbReference>
<keyword evidence="7" id="KW-0418">Kinase</keyword>
<evidence type="ECO:0000256" key="6">
    <source>
        <dbReference type="ARBA" id="ARBA00022683"/>
    </source>
</evidence>
<evidence type="ECO:0000256" key="10">
    <source>
        <dbReference type="ARBA" id="ARBA00042072"/>
    </source>
</evidence>
<dbReference type="Gene3D" id="3.40.930.10">
    <property type="entry name" value="Mannitol-specific EII, Chain A"/>
    <property type="match status" value="1"/>
</dbReference>
<evidence type="ECO:0000256" key="8">
    <source>
        <dbReference type="ARBA" id="ARBA00037387"/>
    </source>
</evidence>
<dbReference type="InterPro" id="IPR002178">
    <property type="entry name" value="PTS_EIIA_type-2_dom"/>
</dbReference>
<evidence type="ECO:0000256" key="1">
    <source>
        <dbReference type="ARBA" id="ARBA00004496"/>
    </source>
</evidence>
<dbReference type="RefSeq" id="WP_281832311.1">
    <property type="nucleotide sequence ID" value="NZ_BSDY01000001.1"/>
</dbReference>
<dbReference type="InterPro" id="IPR016152">
    <property type="entry name" value="PTrfase/Anion_transptr"/>
</dbReference>
<evidence type="ECO:0000256" key="9">
    <source>
        <dbReference type="ARBA" id="ARBA00041175"/>
    </source>
</evidence>
<dbReference type="SUPFAM" id="SSF55804">
    <property type="entry name" value="Phoshotransferase/anion transport protein"/>
    <property type="match status" value="1"/>
</dbReference>
<keyword evidence="5" id="KW-0808">Transferase</keyword>
<accession>A0A9W6GIM6</accession>
<proteinExistence type="predicted"/>
<dbReference type="CDD" id="cd00211">
    <property type="entry name" value="PTS_IIA_fru"/>
    <property type="match status" value="1"/>
</dbReference>
<name>A0A9W6GIM6_9FUSO</name>
<evidence type="ECO:0000313" key="12">
    <source>
        <dbReference type="EMBL" id="GLI54584.1"/>
    </source>
</evidence>
<reference evidence="12" key="1">
    <citation type="submission" date="2022-12" db="EMBL/GenBank/DDBJ databases">
        <title>Reference genome sequencing for broad-spectrum identification of bacterial and archaeal isolates by mass spectrometry.</title>
        <authorList>
            <person name="Sekiguchi Y."/>
            <person name="Tourlousse D.M."/>
        </authorList>
    </citation>
    <scope>NUCLEOTIDE SEQUENCE</scope>
    <source>
        <strain evidence="12">10succ1</strain>
    </source>
</reference>
<evidence type="ECO:0000256" key="7">
    <source>
        <dbReference type="ARBA" id="ARBA00022777"/>
    </source>
</evidence>
<keyword evidence="2" id="KW-0813">Transport</keyword>
<dbReference type="InterPro" id="IPR051351">
    <property type="entry name" value="Ascorbate-PTS_EIIA_comp"/>
</dbReference>
<comment type="function">
    <text evidence="8">The phosphoenolpyruvate-dependent sugar phosphotransferase system (sugar PTS), a major carbohydrate active transport system, catalyzes the phosphorylation of incoming sugar substrates concomitantly with their translocation across the cell membrane. The enzyme II UlaABC PTS system is involved in ascorbate transport.</text>
</comment>
<dbReference type="GO" id="GO:0016301">
    <property type="term" value="F:kinase activity"/>
    <property type="evidence" value="ECO:0007669"/>
    <property type="project" value="UniProtKB-KW"/>
</dbReference>
<evidence type="ECO:0000259" key="11">
    <source>
        <dbReference type="PROSITE" id="PS51094"/>
    </source>
</evidence>
<dbReference type="Proteomes" id="UP001144471">
    <property type="component" value="Unassembled WGS sequence"/>
</dbReference>
<dbReference type="Pfam" id="PF00359">
    <property type="entry name" value="PTS_EIIA_2"/>
    <property type="match status" value="1"/>
</dbReference>
<dbReference type="GO" id="GO:0005737">
    <property type="term" value="C:cytoplasm"/>
    <property type="evidence" value="ECO:0007669"/>
    <property type="project" value="UniProtKB-SubCell"/>
</dbReference>
<dbReference type="PANTHER" id="PTHR36203:SF1">
    <property type="entry name" value="ASCORBATE-SPECIFIC PTS SYSTEM EIIA COMPONENT"/>
    <property type="match status" value="1"/>
</dbReference>
<evidence type="ECO:0000313" key="13">
    <source>
        <dbReference type="Proteomes" id="UP001144471"/>
    </source>
</evidence>
<gene>
    <name evidence="12" type="ORF">PM10SUCC1_00990</name>
</gene>
<evidence type="ECO:0000256" key="4">
    <source>
        <dbReference type="ARBA" id="ARBA00022553"/>
    </source>
</evidence>
<keyword evidence="6" id="KW-0598">Phosphotransferase system</keyword>